<feature type="compositionally biased region" description="Basic and acidic residues" evidence="1">
    <location>
        <begin position="79"/>
        <end position="119"/>
    </location>
</feature>
<evidence type="ECO:0000313" key="3">
    <source>
        <dbReference type="Proteomes" id="UP001172159"/>
    </source>
</evidence>
<name>A0AA40BMR5_9PEZI</name>
<feature type="compositionally biased region" description="Low complexity" evidence="1">
    <location>
        <begin position="181"/>
        <end position="196"/>
    </location>
</feature>
<dbReference type="AlphaFoldDB" id="A0AA40BMR5"/>
<proteinExistence type="predicted"/>
<keyword evidence="3" id="KW-1185">Reference proteome</keyword>
<reference evidence="2" key="1">
    <citation type="submission" date="2023-06" db="EMBL/GenBank/DDBJ databases">
        <title>Genome-scale phylogeny and comparative genomics of the fungal order Sordariales.</title>
        <authorList>
            <consortium name="Lawrence Berkeley National Laboratory"/>
            <person name="Hensen N."/>
            <person name="Bonometti L."/>
            <person name="Westerberg I."/>
            <person name="Brannstrom I.O."/>
            <person name="Guillou S."/>
            <person name="Cros-Aarteil S."/>
            <person name="Calhoun S."/>
            <person name="Haridas S."/>
            <person name="Kuo A."/>
            <person name="Mondo S."/>
            <person name="Pangilinan J."/>
            <person name="Riley R."/>
            <person name="Labutti K."/>
            <person name="Andreopoulos B."/>
            <person name="Lipzen A."/>
            <person name="Chen C."/>
            <person name="Yanf M."/>
            <person name="Daum C."/>
            <person name="Ng V."/>
            <person name="Clum A."/>
            <person name="Steindorff A."/>
            <person name="Ohm R."/>
            <person name="Martin F."/>
            <person name="Silar P."/>
            <person name="Natvig D."/>
            <person name="Lalanne C."/>
            <person name="Gautier V."/>
            <person name="Ament-Velasquez S.L."/>
            <person name="Kruys A."/>
            <person name="Hutchinson M.I."/>
            <person name="Powell A.J."/>
            <person name="Barry K."/>
            <person name="Miller A.N."/>
            <person name="Grigoriev I.V."/>
            <person name="Debuchy R."/>
            <person name="Gladieux P."/>
            <person name="Thoren M.H."/>
            <person name="Johannesson H."/>
        </authorList>
    </citation>
    <scope>NUCLEOTIDE SEQUENCE</scope>
    <source>
        <strain evidence="2">CBS 540.89</strain>
    </source>
</reference>
<comment type="caution">
    <text evidence="2">The sequence shown here is derived from an EMBL/GenBank/DDBJ whole genome shotgun (WGS) entry which is preliminary data.</text>
</comment>
<protein>
    <submittedName>
        <fullName evidence="2">Uncharacterized protein</fullName>
    </submittedName>
</protein>
<dbReference type="Proteomes" id="UP001172159">
    <property type="component" value="Unassembled WGS sequence"/>
</dbReference>
<feature type="compositionally biased region" description="Basic and acidic residues" evidence="1">
    <location>
        <begin position="156"/>
        <end position="167"/>
    </location>
</feature>
<feature type="compositionally biased region" description="Polar residues" evidence="1">
    <location>
        <begin position="46"/>
        <end position="66"/>
    </location>
</feature>
<organism evidence="2 3">
    <name type="scientific">Apiosordaria backusii</name>
    <dbReference type="NCBI Taxonomy" id="314023"/>
    <lineage>
        <taxon>Eukaryota</taxon>
        <taxon>Fungi</taxon>
        <taxon>Dikarya</taxon>
        <taxon>Ascomycota</taxon>
        <taxon>Pezizomycotina</taxon>
        <taxon>Sordariomycetes</taxon>
        <taxon>Sordariomycetidae</taxon>
        <taxon>Sordariales</taxon>
        <taxon>Lasiosphaeriaceae</taxon>
        <taxon>Apiosordaria</taxon>
    </lineage>
</organism>
<feature type="region of interest" description="Disordered" evidence="1">
    <location>
        <begin position="45"/>
        <end position="214"/>
    </location>
</feature>
<evidence type="ECO:0000256" key="1">
    <source>
        <dbReference type="SAM" id="MobiDB-lite"/>
    </source>
</evidence>
<accession>A0AA40BMR5</accession>
<sequence>MPYVDPGGLDNSQQLCRYHEGHKTGREVSRRSNCGTLFAALAAQRPPSQQSILLDSETPTNTATQVSRHETNGFAHNHSHPDHRPRDLTWDRHVRDDSTFRPPKRSFDASVEKDRENLGKRPRLSLPQDRSRDSYNRGPPLDKRRESYHGAQSADKGPHRDAGERGRRSSYRPTQRRRTRSPSASRSSYTRSGSRAPEARGGGEEAADEAPQGC</sequence>
<evidence type="ECO:0000313" key="2">
    <source>
        <dbReference type="EMBL" id="KAK0737082.1"/>
    </source>
</evidence>
<gene>
    <name evidence="2" type="ORF">B0T21DRAFT_410546</name>
</gene>
<dbReference type="EMBL" id="JAUKTV010000005">
    <property type="protein sequence ID" value="KAK0737082.1"/>
    <property type="molecule type" value="Genomic_DNA"/>
</dbReference>
<feature type="compositionally biased region" description="Basic residues" evidence="1">
    <location>
        <begin position="168"/>
        <end position="180"/>
    </location>
</feature>
<feature type="compositionally biased region" description="Basic and acidic residues" evidence="1">
    <location>
        <begin position="129"/>
        <end position="148"/>
    </location>
</feature>